<dbReference type="Gene3D" id="3.40.50.150">
    <property type="entry name" value="Vaccinia Virus protein VP39"/>
    <property type="match status" value="1"/>
</dbReference>
<accession>A0ABX7B7A9</accession>
<evidence type="ECO:0000256" key="2">
    <source>
        <dbReference type="ARBA" id="ARBA00022679"/>
    </source>
</evidence>
<dbReference type="RefSeq" id="WP_201077249.1">
    <property type="nucleotide sequence ID" value="NZ_CP067420.1"/>
</dbReference>
<reference evidence="4" key="1">
    <citation type="submission" date="2021-02" db="EMBL/GenBank/DDBJ databases">
        <title>Skermanella TT6 skin isolate.</title>
        <authorList>
            <person name="Lee K."/>
            <person name="Ganzorig M."/>
        </authorList>
    </citation>
    <scope>NUCLEOTIDE SEQUENCE</scope>
    <source>
        <strain evidence="4">TT6</strain>
    </source>
</reference>
<dbReference type="SUPFAM" id="SSF53335">
    <property type="entry name" value="S-adenosyl-L-methionine-dependent methyltransferases"/>
    <property type="match status" value="1"/>
</dbReference>
<dbReference type="InterPro" id="IPR029063">
    <property type="entry name" value="SAM-dependent_MTases_sf"/>
</dbReference>
<dbReference type="Proteomes" id="UP000595197">
    <property type="component" value="Chromosome"/>
</dbReference>
<organism evidence="4 5">
    <name type="scientific">Skermanella cutis</name>
    <dbReference type="NCBI Taxonomy" id="2775420"/>
    <lineage>
        <taxon>Bacteria</taxon>
        <taxon>Pseudomonadati</taxon>
        <taxon>Pseudomonadota</taxon>
        <taxon>Alphaproteobacteria</taxon>
        <taxon>Rhodospirillales</taxon>
        <taxon>Azospirillaceae</taxon>
        <taxon>Skermanella</taxon>
    </lineage>
</organism>
<dbReference type="PANTHER" id="PTHR43464">
    <property type="entry name" value="METHYLTRANSFERASE"/>
    <property type="match status" value="1"/>
</dbReference>
<evidence type="ECO:0000256" key="3">
    <source>
        <dbReference type="ARBA" id="ARBA00022691"/>
    </source>
</evidence>
<dbReference type="GO" id="GO:0008168">
    <property type="term" value="F:methyltransferase activity"/>
    <property type="evidence" value="ECO:0007669"/>
    <property type="project" value="UniProtKB-KW"/>
</dbReference>
<evidence type="ECO:0000313" key="4">
    <source>
        <dbReference type="EMBL" id="QQP90266.1"/>
    </source>
</evidence>
<evidence type="ECO:0000256" key="1">
    <source>
        <dbReference type="ARBA" id="ARBA00022603"/>
    </source>
</evidence>
<keyword evidence="3" id="KW-0949">S-adenosyl-L-methionine</keyword>
<dbReference type="Pfam" id="PF13489">
    <property type="entry name" value="Methyltransf_23"/>
    <property type="match status" value="1"/>
</dbReference>
<sequence length="243" mass="26800">MSYAELTYRSHNPLKRLVQSHRYHAMLGQVAPGGDIRVLDYGCGDGFFLSLLQERGVGPDRLTGYEPFASMAAQFRATQFGAARIGVEGRPRLVEHASGLDGLAGERFSHIFCMEVLEHLDDPDLAEALDRIAALAGPATRVIVTVPSELGPAGAVKCLFRAMAGTERVDSGTVRSVLAGRPPSRVVSETPDGRYIYSHIGFDHRRVEAELARRFRVERRFGIPFRFLPLSVNNEVAFICRLC</sequence>
<name>A0ABX7B7A9_9PROT</name>
<evidence type="ECO:0000313" key="5">
    <source>
        <dbReference type="Proteomes" id="UP000595197"/>
    </source>
</evidence>
<keyword evidence="5" id="KW-1185">Reference proteome</keyword>
<dbReference type="GO" id="GO:0032259">
    <property type="term" value="P:methylation"/>
    <property type="evidence" value="ECO:0007669"/>
    <property type="project" value="UniProtKB-KW"/>
</dbReference>
<keyword evidence="1 4" id="KW-0489">Methyltransferase</keyword>
<keyword evidence="2" id="KW-0808">Transferase</keyword>
<gene>
    <name evidence="4" type="ORF">IGS68_03120</name>
</gene>
<dbReference type="CDD" id="cd02440">
    <property type="entry name" value="AdoMet_MTases"/>
    <property type="match status" value="1"/>
</dbReference>
<dbReference type="EMBL" id="CP067420">
    <property type="protein sequence ID" value="QQP90266.1"/>
    <property type="molecule type" value="Genomic_DNA"/>
</dbReference>
<dbReference type="PANTHER" id="PTHR43464:SF19">
    <property type="entry name" value="UBIQUINONE BIOSYNTHESIS O-METHYLTRANSFERASE, MITOCHONDRIAL"/>
    <property type="match status" value="1"/>
</dbReference>
<proteinExistence type="predicted"/>
<protein>
    <submittedName>
        <fullName evidence="4">Class I SAM-dependent methyltransferase</fullName>
    </submittedName>
</protein>